<feature type="compositionally biased region" description="Basic and acidic residues" evidence="1">
    <location>
        <begin position="45"/>
        <end position="56"/>
    </location>
</feature>
<organism evidence="2 3">
    <name type="scientific">Clonorchis sinensis</name>
    <name type="common">Chinese liver fluke</name>
    <dbReference type="NCBI Taxonomy" id="79923"/>
    <lineage>
        <taxon>Eukaryota</taxon>
        <taxon>Metazoa</taxon>
        <taxon>Spiralia</taxon>
        <taxon>Lophotrochozoa</taxon>
        <taxon>Platyhelminthes</taxon>
        <taxon>Trematoda</taxon>
        <taxon>Digenea</taxon>
        <taxon>Opisthorchiida</taxon>
        <taxon>Opisthorchiata</taxon>
        <taxon>Opisthorchiidae</taxon>
        <taxon>Clonorchis</taxon>
    </lineage>
</organism>
<feature type="region of interest" description="Disordered" evidence="1">
    <location>
        <begin position="1"/>
        <end position="56"/>
    </location>
</feature>
<reference evidence="2 3" key="1">
    <citation type="journal article" date="2018" name="Biotechnol. Adv.">
        <title>Improved genomic resources and new bioinformatic workflow for the carcinogenic parasite Clonorchis sinensis: Biotechnological implications.</title>
        <authorList>
            <person name="Wang D."/>
            <person name="Korhonen P.K."/>
            <person name="Gasser R.B."/>
            <person name="Young N.D."/>
        </authorList>
    </citation>
    <scope>NUCLEOTIDE SEQUENCE [LARGE SCALE GENOMIC DNA]</scope>
    <source>
        <strain evidence="2">Cs-k2</strain>
    </source>
</reference>
<reference evidence="2 3" key="2">
    <citation type="journal article" date="2021" name="Genomics">
        <title>High-quality reference genome for Clonorchis sinensis.</title>
        <authorList>
            <person name="Young N.D."/>
            <person name="Stroehlein A.J."/>
            <person name="Kinkar L."/>
            <person name="Wang T."/>
            <person name="Sohn W.M."/>
            <person name="Chang B.C.H."/>
            <person name="Kaur P."/>
            <person name="Weisz D."/>
            <person name="Dudchenko O."/>
            <person name="Aiden E.L."/>
            <person name="Korhonen P.K."/>
            <person name="Gasser R.B."/>
        </authorList>
    </citation>
    <scope>NUCLEOTIDE SEQUENCE [LARGE SCALE GENOMIC DNA]</scope>
    <source>
        <strain evidence="2">Cs-k2</strain>
    </source>
</reference>
<gene>
    <name evidence="2" type="ORF">CSKR_201516</name>
</gene>
<proteinExistence type="predicted"/>
<feature type="compositionally biased region" description="Polar residues" evidence="1">
    <location>
        <begin position="22"/>
        <end position="36"/>
    </location>
</feature>
<name>A0A8T1MSQ5_CLOSI</name>
<dbReference type="EMBL" id="NIRI02000042">
    <property type="protein sequence ID" value="KAG5451791.1"/>
    <property type="molecule type" value="Genomic_DNA"/>
</dbReference>
<accession>A0A8T1MSQ5</accession>
<evidence type="ECO:0000313" key="2">
    <source>
        <dbReference type="EMBL" id="KAG5451791.1"/>
    </source>
</evidence>
<evidence type="ECO:0000256" key="1">
    <source>
        <dbReference type="SAM" id="MobiDB-lite"/>
    </source>
</evidence>
<comment type="caution">
    <text evidence="2">The sequence shown here is derived from an EMBL/GenBank/DDBJ whole genome shotgun (WGS) entry which is preliminary data.</text>
</comment>
<dbReference type="AlphaFoldDB" id="A0A8T1MSQ5"/>
<protein>
    <submittedName>
        <fullName evidence="2">Uncharacterized protein</fullName>
    </submittedName>
</protein>
<dbReference type="Proteomes" id="UP000286415">
    <property type="component" value="Unassembled WGS sequence"/>
</dbReference>
<keyword evidence="3" id="KW-1185">Reference proteome</keyword>
<sequence length="246" mass="27311">MNSDSTMFRYYPPERFTPSTPPSSDGNHKPSVSNTALERVTPVWDGEHKNDTVSRTRESPVMIDCLSPQIRLLWRHDRKHSAESSIASSSPLSSDIPGPVHIRQRSVPAAMPSFGQYQLNKDIIPGDSGLERNTSSSSLSKEATGALGDDTYNLVIDIHVHSGEVQSGNERMTKSLITQTEASLTPRYLTSEIKGRVDKTFIGDCFDITPRRHGSTATLERLKRNMPPLNSQEMNYKIGLSQANKK</sequence>
<evidence type="ECO:0000313" key="3">
    <source>
        <dbReference type="Proteomes" id="UP000286415"/>
    </source>
</evidence>